<accession>K1R848</accession>
<feature type="compositionally biased region" description="Basic and acidic residues" evidence="1">
    <location>
        <begin position="148"/>
        <end position="167"/>
    </location>
</feature>
<name>K1R848_MAGGI</name>
<dbReference type="InParanoid" id="K1R848"/>
<feature type="compositionally biased region" description="Basic and acidic residues" evidence="1">
    <location>
        <begin position="219"/>
        <end position="237"/>
    </location>
</feature>
<feature type="region of interest" description="Disordered" evidence="1">
    <location>
        <begin position="209"/>
        <end position="249"/>
    </location>
</feature>
<feature type="compositionally biased region" description="Polar residues" evidence="1">
    <location>
        <begin position="114"/>
        <end position="132"/>
    </location>
</feature>
<dbReference type="EMBL" id="JH816208">
    <property type="protein sequence ID" value="EKC30131.1"/>
    <property type="molecule type" value="Genomic_DNA"/>
</dbReference>
<protein>
    <submittedName>
        <fullName evidence="2">Uncharacterized protein</fullName>
    </submittedName>
</protein>
<dbReference type="HOGENOM" id="CLU_338106_0_0_1"/>
<gene>
    <name evidence="2" type="ORF">CGI_10001238</name>
</gene>
<feature type="compositionally biased region" description="Polar residues" evidence="1">
    <location>
        <begin position="551"/>
        <end position="576"/>
    </location>
</feature>
<feature type="region of interest" description="Disordered" evidence="1">
    <location>
        <begin position="535"/>
        <end position="576"/>
    </location>
</feature>
<dbReference type="AlphaFoldDB" id="K1R848"/>
<feature type="compositionally biased region" description="Pro residues" evidence="1">
    <location>
        <begin position="833"/>
        <end position="842"/>
    </location>
</feature>
<feature type="compositionally biased region" description="Basic and acidic residues" evidence="1">
    <location>
        <begin position="174"/>
        <end position="193"/>
    </location>
</feature>
<proteinExistence type="predicted"/>
<feature type="region of interest" description="Disordered" evidence="1">
    <location>
        <begin position="817"/>
        <end position="842"/>
    </location>
</feature>
<organism evidence="2">
    <name type="scientific">Magallana gigas</name>
    <name type="common">Pacific oyster</name>
    <name type="synonym">Crassostrea gigas</name>
    <dbReference type="NCBI Taxonomy" id="29159"/>
    <lineage>
        <taxon>Eukaryota</taxon>
        <taxon>Metazoa</taxon>
        <taxon>Spiralia</taxon>
        <taxon>Lophotrochozoa</taxon>
        <taxon>Mollusca</taxon>
        <taxon>Bivalvia</taxon>
        <taxon>Autobranchia</taxon>
        <taxon>Pteriomorphia</taxon>
        <taxon>Ostreida</taxon>
        <taxon>Ostreoidea</taxon>
        <taxon>Ostreidae</taxon>
        <taxon>Magallana</taxon>
    </lineage>
</organism>
<evidence type="ECO:0000313" key="2">
    <source>
        <dbReference type="EMBL" id="EKC30131.1"/>
    </source>
</evidence>
<sequence>MVFCSLEMSMRADRVAGEVGVMTGRETDTHFYSRDWLWPFSWCVVLQIFTCPGSDDVSRPLKEETPFEFTSVGEMEAEVQNRENEKTQQVKCNKNTCKEDQESVLLAKTEKIKQPTSAGNKAESAVNQNHGPPTQEEGLAKKSPSTEVDQKHPPEKEEKATEFDKNKKANLSHTTREKNINSSKERPAQEHKLQSKSVCVVKTIDGKGTENACPKMYKPRSDPNIKSTQDQKSKSDSMKANGHKMCKPCSETDMKSIQELKNKMDSARASGKSINALLYSMDNDDNNNEEEKIQASDEVKNGYNQQVSFSLEADELSSKLEKLTVDHTEEKTTASAHTDSNEDSNFLRKGPMTAYQKHTNLYHPFNRQDRIHQPPPQQVPGNLEIGEEDVSVDKFYDEDSLLKALEGIAPESSPEHYPTPPLPNENFTEILPLPPACPSGVNDPFYLLPTYQMSSPRTQNTGSMSSLPGNFMLTPCTNPQQRSTSADAIKKTEFVSVPCEPRPNSYPSTHNEIIEDLFKDASDIIDKDLRKANQHNPDQRLKMANPENVPALQQQTRRNPPNPSYTASSFQVPRTHPSSNHCLGEFNTQGNQNFTRVMAARPSKISDQPSQFHPKPREVQAPLTKSSFQEGSNGNLPNILCEITDNPLETKNPVSKPSLFSQNMNINNNLMALSTSNGFPVSHIINAPTGGPQIQQNMPFPQNQTLIHRPNQVSDSSLRPKTGHSKMIELGRSNNSPPFQAIKTTVHPSSNVAQGRMKSAPHNMTNTTPFFHGFPQQLTNGQMMPNSTGHQPMCNPSVQQGPQPLQQGPVKVFICQPTTNNNPKPRYRKILPKPTPPVEGGK</sequence>
<evidence type="ECO:0000256" key="1">
    <source>
        <dbReference type="SAM" id="MobiDB-lite"/>
    </source>
</evidence>
<feature type="region of interest" description="Disordered" evidence="1">
    <location>
        <begin position="110"/>
        <end position="195"/>
    </location>
</feature>
<reference evidence="2" key="1">
    <citation type="journal article" date="2012" name="Nature">
        <title>The oyster genome reveals stress adaptation and complexity of shell formation.</title>
        <authorList>
            <person name="Zhang G."/>
            <person name="Fang X."/>
            <person name="Guo X."/>
            <person name="Li L."/>
            <person name="Luo R."/>
            <person name="Xu F."/>
            <person name="Yang P."/>
            <person name="Zhang L."/>
            <person name="Wang X."/>
            <person name="Qi H."/>
            <person name="Xiong Z."/>
            <person name="Que H."/>
            <person name="Xie Y."/>
            <person name="Holland P.W."/>
            <person name="Paps J."/>
            <person name="Zhu Y."/>
            <person name="Wu F."/>
            <person name="Chen Y."/>
            <person name="Wang J."/>
            <person name="Peng C."/>
            <person name="Meng J."/>
            <person name="Yang L."/>
            <person name="Liu J."/>
            <person name="Wen B."/>
            <person name="Zhang N."/>
            <person name="Huang Z."/>
            <person name="Zhu Q."/>
            <person name="Feng Y."/>
            <person name="Mount A."/>
            <person name="Hedgecock D."/>
            <person name="Xu Z."/>
            <person name="Liu Y."/>
            <person name="Domazet-Loso T."/>
            <person name="Du Y."/>
            <person name="Sun X."/>
            <person name="Zhang S."/>
            <person name="Liu B."/>
            <person name="Cheng P."/>
            <person name="Jiang X."/>
            <person name="Li J."/>
            <person name="Fan D."/>
            <person name="Wang W."/>
            <person name="Fu W."/>
            <person name="Wang T."/>
            <person name="Wang B."/>
            <person name="Zhang J."/>
            <person name="Peng Z."/>
            <person name="Li Y."/>
            <person name="Li N."/>
            <person name="Wang J."/>
            <person name="Chen M."/>
            <person name="He Y."/>
            <person name="Tan F."/>
            <person name="Song X."/>
            <person name="Zheng Q."/>
            <person name="Huang R."/>
            <person name="Yang H."/>
            <person name="Du X."/>
            <person name="Chen L."/>
            <person name="Yang M."/>
            <person name="Gaffney P.M."/>
            <person name="Wang S."/>
            <person name="Luo L."/>
            <person name="She Z."/>
            <person name="Ming Y."/>
            <person name="Huang W."/>
            <person name="Zhang S."/>
            <person name="Huang B."/>
            <person name="Zhang Y."/>
            <person name="Qu T."/>
            <person name="Ni P."/>
            <person name="Miao G."/>
            <person name="Wang J."/>
            <person name="Wang Q."/>
            <person name="Steinberg C.E."/>
            <person name="Wang H."/>
            <person name="Li N."/>
            <person name="Qian L."/>
            <person name="Zhang G."/>
            <person name="Li Y."/>
            <person name="Yang H."/>
            <person name="Liu X."/>
            <person name="Wang J."/>
            <person name="Yin Y."/>
            <person name="Wang J."/>
        </authorList>
    </citation>
    <scope>NUCLEOTIDE SEQUENCE [LARGE SCALE GENOMIC DNA]</scope>
    <source>
        <strain evidence="2">05x7-T-G4-1.051#20</strain>
    </source>
</reference>